<name>A0A2T4DW50_9BACT</name>
<dbReference type="RefSeq" id="WP_188463687.1">
    <property type="nucleotide sequence ID" value="NZ_BAABHU010000007.1"/>
</dbReference>
<comment type="caution">
    <text evidence="2">The sequence shown here is derived from an EMBL/GenBank/DDBJ whole genome shotgun (WGS) entry which is preliminary data.</text>
</comment>
<protein>
    <submittedName>
        <fullName evidence="2">Uncharacterized protein</fullName>
    </submittedName>
</protein>
<dbReference type="Proteomes" id="UP000636010">
    <property type="component" value="Unassembled WGS sequence"/>
</dbReference>
<sequence>MASWQSIFKTDKLYRAEIVKDCLSDQSLQPIIVDKKDSAYQFGYYEVMVTSDEVLKAIKIIENEITFG</sequence>
<reference evidence="2 3" key="2">
    <citation type="submission" date="2018-03" db="EMBL/GenBank/DDBJ databases">
        <title>Cross-interface Injection: A General Nanoliter Liquid Handling Method Applied to Single Cells Genome Amplification Automated Nanoliter Liquid Handling Applied to Single Cell Multiple Displacement Amplification.</title>
        <authorList>
            <person name="Yun J."/>
            <person name="Xu P."/>
            <person name="Xu J."/>
            <person name="Dai X."/>
            <person name="Wang Y."/>
            <person name="Zheng X."/>
            <person name="Cao C."/>
            <person name="Yi Q."/>
            <person name="Zhu Y."/>
            <person name="Wang L."/>
            <person name="Dong Z."/>
            <person name="Huang Y."/>
            <person name="Huang L."/>
            <person name="Du W."/>
        </authorList>
    </citation>
    <scope>NUCLEOTIDE SEQUENCE [LARGE SCALE GENOMIC DNA]</scope>
    <source>
        <strain evidence="2 3">Z-D1-2</strain>
    </source>
</reference>
<dbReference type="AlphaFoldDB" id="A0A2T4DW50"/>
<dbReference type="Proteomes" id="UP000240608">
    <property type="component" value="Unassembled WGS sequence"/>
</dbReference>
<evidence type="ECO:0000313" key="4">
    <source>
        <dbReference type="Proteomes" id="UP000636010"/>
    </source>
</evidence>
<dbReference type="EMBL" id="BMEC01000007">
    <property type="protein sequence ID" value="GGC37886.1"/>
    <property type="molecule type" value="Genomic_DNA"/>
</dbReference>
<gene>
    <name evidence="2" type="ORF">C9994_00315</name>
    <name evidence="1" type="ORF">GCM10011506_24060</name>
</gene>
<evidence type="ECO:0000313" key="2">
    <source>
        <dbReference type="EMBL" id="PTB98034.1"/>
    </source>
</evidence>
<reference evidence="1" key="1">
    <citation type="journal article" date="2014" name="Int. J. Syst. Evol. Microbiol.">
        <title>Complete genome of a new Firmicutes species belonging to the dominant human colonic microbiota ('Ruminococcus bicirculans') reveals two chromosomes and a selective capacity to utilize plant glucans.</title>
        <authorList>
            <consortium name="NISC Comparative Sequencing Program"/>
            <person name="Wegmann U."/>
            <person name="Louis P."/>
            <person name="Goesmann A."/>
            <person name="Henrissat B."/>
            <person name="Duncan S.H."/>
            <person name="Flint H.J."/>
        </authorList>
    </citation>
    <scope>NUCLEOTIDE SEQUENCE</scope>
    <source>
        <strain evidence="1">CGMCC 1.10832</strain>
    </source>
</reference>
<evidence type="ECO:0000313" key="3">
    <source>
        <dbReference type="Proteomes" id="UP000240608"/>
    </source>
</evidence>
<evidence type="ECO:0000313" key="1">
    <source>
        <dbReference type="EMBL" id="GGC37886.1"/>
    </source>
</evidence>
<dbReference type="EMBL" id="PYVU01000001">
    <property type="protein sequence ID" value="PTB98034.1"/>
    <property type="molecule type" value="Genomic_DNA"/>
</dbReference>
<reference evidence="4" key="3">
    <citation type="journal article" date="2019" name="Int. J. Syst. Evol. Microbiol.">
        <title>The Global Catalogue of Microorganisms (GCM) 10K type strain sequencing project: providing services to taxonomists for standard genome sequencing and annotation.</title>
        <authorList>
            <consortium name="The Broad Institute Genomics Platform"/>
            <consortium name="The Broad Institute Genome Sequencing Center for Infectious Disease"/>
            <person name="Wu L."/>
            <person name="Ma J."/>
        </authorList>
    </citation>
    <scope>NUCLEOTIDE SEQUENCE [LARGE SCALE GENOMIC DNA]</scope>
    <source>
        <strain evidence="4">CGMCC 1.10832</strain>
    </source>
</reference>
<proteinExistence type="predicted"/>
<accession>A0A2T4DW50</accession>
<organism evidence="2 3">
    <name type="scientific">Marivirga lumbricoides</name>
    <dbReference type="NCBI Taxonomy" id="1046115"/>
    <lineage>
        <taxon>Bacteria</taxon>
        <taxon>Pseudomonadati</taxon>
        <taxon>Bacteroidota</taxon>
        <taxon>Cytophagia</taxon>
        <taxon>Cytophagales</taxon>
        <taxon>Marivirgaceae</taxon>
        <taxon>Marivirga</taxon>
    </lineage>
</organism>
<reference evidence="1" key="4">
    <citation type="submission" date="2024-05" db="EMBL/GenBank/DDBJ databases">
        <authorList>
            <person name="Sun Q."/>
            <person name="Zhou Y."/>
        </authorList>
    </citation>
    <scope>NUCLEOTIDE SEQUENCE</scope>
    <source>
        <strain evidence="1">CGMCC 1.10832</strain>
    </source>
</reference>
<keyword evidence="4" id="KW-1185">Reference proteome</keyword>